<dbReference type="Proteomes" id="UP000651208">
    <property type="component" value="Unassembled WGS sequence"/>
</dbReference>
<keyword evidence="2" id="KW-1185">Reference proteome</keyword>
<dbReference type="RefSeq" id="WP_187754287.1">
    <property type="nucleotide sequence ID" value="NZ_JABURY010000003.1"/>
</dbReference>
<gene>
    <name evidence="1" type="ORF">FcAc13_00720</name>
</gene>
<organism evidence="1 2">
    <name type="scientific">Frischella japonica</name>
    <dbReference type="NCBI Taxonomy" id="2741544"/>
    <lineage>
        <taxon>Bacteria</taxon>
        <taxon>Pseudomonadati</taxon>
        <taxon>Pseudomonadota</taxon>
        <taxon>Gammaproteobacteria</taxon>
        <taxon>Orbales</taxon>
        <taxon>Orbaceae</taxon>
        <taxon>Frischella</taxon>
    </lineage>
</organism>
<sequence>MMSVSRWQSMTNRFTIKITLPQLLLGFIAASFGLFDQSSCIARLPDTNIIAITTVMANLQDYQTNNSIHSQFHTNNRSNEGYFKLKHVIIFQYRQVFKIVRLMPNNGIRAGPIFLFSLLV</sequence>
<evidence type="ECO:0000313" key="2">
    <source>
        <dbReference type="Proteomes" id="UP000651208"/>
    </source>
</evidence>
<protein>
    <submittedName>
        <fullName evidence="1">Uncharacterized protein</fullName>
    </submittedName>
</protein>
<dbReference type="EMBL" id="JABURY010000003">
    <property type="protein sequence ID" value="MBC9129832.1"/>
    <property type="molecule type" value="Genomic_DNA"/>
</dbReference>
<comment type="caution">
    <text evidence="1">The sequence shown here is derived from an EMBL/GenBank/DDBJ whole genome shotgun (WGS) entry which is preliminary data.</text>
</comment>
<reference evidence="1 2" key="1">
    <citation type="submission" date="2020-06" db="EMBL/GenBank/DDBJ databases">
        <title>Frischella cerana isolated from Apis cerana gut homogenate.</title>
        <authorList>
            <person name="Wolter L.A."/>
            <person name="Suenami S."/>
            <person name="Miyazaki R."/>
        </authorList>
    </citation>
    <scope>NUCLEOTIDE SEQUENCE [LARGE SCALE GENOMIC DNA]</scope>
    <source>
        <strain evidence="1 2">Ac13</strain>
    </source>
</reference>
<name>A0ABR7QUD3_9GAMM</name>
<proteinExistence type="predicted"/>
<accession>A0ABR7QUD3</accession>
<evidence type="ECO:0000313" key="1">
    <source>
        <dbReference type="EMBL" id="MBC9129832.1"/>
    </source>
</evidence>